<organism evidence="1 2">
    <name type="scientific">Romanomermis culicivorax</name>
    <name type="common">Nematode worm</name>
    <dbReference type="NCBI Taxonomy" id="13658"/>
    <lineage>
        <taxon>Eukaryota</taxon>
        <taxon>Metazoa</taxon>
        <taxon>Ecdysozoa</taxon>
        <taxon>Nematoda</taxon>
        <taxon>Enoplea</taxon>
        <taxon>Dorylaimia</taxon>
        <taxon>Mermithida</taxon>
        <taxon>Mermithoidea</taxon>
        <taxon>Mermithidae</taxon>
        <taxon>Romanomermis</taxon>
    </lineage>
</organism>
<evidence type="ECO:0000313" key="1">
    <source>
        <dbReference type="Proteomes" id="UP000887565"/>
    </source>
</evidence>
<dbReference type="AlphaFoldDB" id="A0A915J744"/>
<keyword evidence="1" id="KW-1185">Reference proteome</keyword>
<accession>A0A915J744</accession>
<sequence length="71" mass="8209">MFKGVFNDFLEPGGGQGLSKFLQILEYKRFLRGRLHQYKWTECKKTVTEYHRAKMAPGPKILGAISKFLMA</sequence>
<dbReference type="Proteomes" id="UP000887565">
    <property type="component" value="Unplaced"/>
</dbReference>
<dbReference type="WBParaSite" id="nRc.2.0.1.t22277-RA">
    <property type="protein sequence ID" value="nRc.2.0.1.t22277-RA"/>
    <property type="gene ID" value="nRc.2.0.1.g22277"/>
</dbReference>
<reference evidence="2" key="1">
    <citation type="submission" date="2022-11" db="UniProtKB">
        <authorList>
            <consortium name="WormBaseParasite"/>
        </authorList>
    </citation>
    <scope>IDENTIFICATION</scope>
</reference>
<proteinExistence type="predicted"/>
<evidence type="ECO:0000313" key="2">
    <source>
        <dbReference type="WBParaSite" id="nRc.2.0.1.t22277-RA"/>
    </source>
</evidence>
<protein>
    <submittedName>
        <fullName evidence="2">Uncharacterized protein</fullName>
    </submittedName>
</protein>
<name>A0A915J744_ROMCU</name>